<dbReference type="Proteomes" id="UP000252254">
    <property type="component" value="Unassembled WGS sequence"/>
</dbReference>
<dbReference type="EMBL" id="QNRI01000007">
    <property type="protein sequence ID" value="RBO97168.1"/>
    <property type="molecule type" value="Genomic_DNA"/>
</dbReference>
<dbReference type="InterPro" id="IPR018757">
    <property type="entry name" value="DUF2316"/>
</dbReference>
<evidence type="ECO:0000313" key="1">
    <source>
        <dbReference type="EMBL" id="RBO97168.1"/>
    </source>
</evidence>
<evidence type="ECO:0000313" key="2">
    <source>
        <dbReference type="Proteomes" id="UP000252254"/>
    </source>
</evidence>
<reference evidence="1 2" key="1">
    <citation type="submission" date="2018-06" db="EMBL/GenBank/DDBJ databases">
        <title>Genomic Encyclopedia of Type Strains, Phase IV (KMG-IV): sequencing the most valuable type-strain genomes for metagenomic binning, comparative biology and taxonomic classification.</title>
        <authorList>
            <person name="Goeker M."/>
        </authorList>
    </citation>
    <scope>NUCLEOTIDE SEQUENCE [LARGE SCALE GENOMIC DNA]</scope>
    <source>
        <strain evidence="1 2">DSM 15140</strain>
    </source>
</reference>
<accession>A0A366E6X6</accession>
<dbReference type="OrthoDB" id="3233189at2"/>
<sequence length="75" mass="8353">MGLTPEERAHLGAELRNNFKLAGLTPEVVQADLAFSHELFEETIKLGPTSDEKAVARLRDYLEEKVEEQGKDPSS</sequence>
<comment type="caution">
    <text evidence="1">The sequence shown here is derived from an EMBL/GenBank/DDBJ whole genome shotgun (WGS) entry which is preliminary data.</text>
</comment>
<organism evidence="1 2">
    <name type="scientific">Paraliobacillus ryukyuensis</name>
    <dbReference type="NCBI Taxonomy" id="200904"/>
    <lineage>
        <taxon>Bacteria</taxon>
        <taxon>Bacillati</taxon>
        <taxon>Bacillota</taxon>
        <taxon>Bacilli</taxon>
        <taxon>Bacillales</taxon>
        <taxon>Bacillaceae</taxon>
        <taxon>Paraliobacillus</taxon>
    </lineage>
</organism>
<keyword evidence="2" id="KW-1185">Reference proteome</keyword>
<gene>
    <name evidence="1" type="ORF">DES48_10787</name>
</gene>
<protein>
    <submittedName>
        <fullName evidence="1">Uncharacterized protein</fullName>
    </submittedName>
</protein>
<proteinExistence type="predicted"/>
<name>A0A366E6X6_9BACI</name>
<dbReference type="RefSeq" id="WP_113869152.1">
    <property type="nucleotide sequence ID" value="NZ_BAABQN010000007.1"/>
</dbReference>
<dbReference type="AlphaFoldDB" id="A0A366E6X6"/>
<dbReference type="Pfam" id="PF10078">
    <property type="entry name" value="DUF2316"/>
    <property type="match status" value="1"/>
</dbReference>